<reference evidence="2 3" key="1">
    <citation type="submission" date="2016-11" db="EMBL/GenBank/DDBJ databases">
        <authorList>
            <person name="Klemetsen T."/>
        </authorList>
    </citation>
    <scope>NUCLEOTIDE SEQUENCE [LARGE SCALE GENOMIC DNA]</scope>
    <source>
        <strain evidence="2">MT 2528</strain>
    </source>
</reference>
<dbReference type="PANTHER" id="PTHR38444">
    <property type="entry name" value="ENTEROBACTIN BIOSYNTHESIS PROTEIN YBDZ"/>
    <property type="match status" value="1"/>
</dbReference>
<dbReference type="Gene3D" id="3.90.820.10">
    <property type="entry name" value="Structural Genomics, Unknown Function 30-nov-00 1gh9 Mol_id"/>
    <property type="match status" value="1"/>
</dbReference>
<evidence type="ECO:0000313" key="2">
    <source>
        <dbReference type="EMBL" id="SGY95764.1"/>
    </source>
</evidence>
<evidence type="ECO:0000313" key="3">
    <source>
        <dbReference type="Proteomes" id="UP000182660"/>
    </source>
</evidence>
<dbReference type="InterPro" id="IPR037407">
    <property type="entry name" value="MLP_fam"/>
</dbReference>
<sequence>MGHTLKQISNIKVELIRNMKQINIVFNVVINTEEQFSIWPNYKALPSGWKKTGFEGSKENCLEEINNAWSDMRPASLKNAQK</sequence>
<name>A0ABY1HGA4_9GAMM</name>
<dbReference type="EMBL" id="FPLJ01000065">
    <property type="protein sequence ID" value="SGY95764.1"/>
    <property type="molecule type" value="Genomic_DNA"/>
</dbReference>
<comment type="caution">
    <text evidence="2">The sequence shown here is derived from an EMBL/GenBank/DDBJ whole genome shotgun (WGS) entry which is preliminary data.</text>
</comment>
<dbReference type="SUPFAM" id="SSF160582">
    <property type="entry name" value="MbtH-like"/>
    <property type="match status" value="1"/>
</dbReference>
<dbReference type="PANTHER" id="PTHR38444:SF1">
    <property type="entry name" value="ENTEROBACTIN BIOSYNTHESIS PROTEIN YBDZ"/>
    <property type="match status" value="1"/>
</dbReference>
<keyword evidence="3" id="KW-1185">Reference proteome</keyword>
<protein>
    <submittedName>
        <fullName evidence="2">MbtH-family protein</fullName>
    </submittedName>
</protein>
<organism evidence="2 3">
    <name type="scientific">Moritella viscosa</name>
    <dbReference type="NCBI Taxonomy" id="80854"/>
    <lineage>
        <taxon>Bacteria</taxon>
        <taxon>Pseudomonadati</taxon>
        <taxon>Pseudomonadota</taxon>
        <taxon>Gammaproteobacteria</taxon>
        <taxon>Alteromonadales</taxon>
        <taxon>Moritellaceae</taxon>
        <taxon>Moritella</taxon>
    </lineage>
</organism>
<dbReference type="InterPro" id="IPR038020">
    <property type="entry name" value="MbtH-like_sf"/>
</dbReference>
<gene>
    <name evidence="2" type="ORF">MT2528_3071</name>
</gene>
<evidence type="ECO:0000259" key="1">
    <source>
        <dbReference type="SMART" id="SM00923"/>
    </source>
</evidence>
<feature type="domain" description="MbtH-like" evidence="1">
    <location>
        <begin position="17"/>
        <end position="67"/>
    </location>
</feature>
<dbReference type="SMART" id="SM00923">
    <property type="entry name" value="MbtH"/>
    <property type="match status" value="1"/>
</dbReference>
<accession>A0ABY1HGA4</accession>
<dbReference type="Pfam" id="PF03621">
    <property type="entry name" value="MbtH"/>
    <property type="match status" value="1"/>
</dbReference>
<dbReference type="InterPro" id="IPR005153">
    <property type="entry name" value="MbtH-like_dom"/>
</dbReference>
<dbReference type="Proteomes" id="UP000182660">
    <property type="component" value="Unassembled WGS sequence"/>
</dbReference>
<proteinExistence type="predicted"/>